<feature type="domain" description="Insulin-like" evidence="8">
    <location>
        <begin position="21"/>
        <end position="119"/>
    </location>
</feature>
<evidence type="ECO:0000256" key="5">
    <source>
        <dbReference type="ARBA" id="ARBA00023157"/>
    </source>
</evidence>
<dbReference type="SUPFAM" id="SSF56994">
    <property type="entry name" value="Insulin-like"/>
    <property type="match status" value="1"/>
</dbReference>
<sequence length="120" mass="13604">MKLLCLFVLIAALYEVHAGTKRMCGPVLVQVLESVCLNGYNQMLTKKSVPLHNDLDVLDIYNDIEDETPMHTKGSFLDDLLMGDHVNTFAKTRRRRNLLGIYDECCVKGCNFAELTSYCK</sequence>
<keyword evidence="5" id="KW-1015">Disulfide bond</keyword>
<evidence type="ECO:0000256" key="6">
    <source>
        <dbReference type="RuleBase" id="RU000406"/>
    </source>
</evidence>
<evidence type="ECO:0000256" key="4">
    <source>
        <dbReference type="ARBA" id="ARBA00022729"/>
    </source>
</evidence>
<evidence type="ECO:0000256" key="7">
    <source>
        <dbReference type="SAM" id="SignalP"/>
    </source>
</evidence>
<dbReference type="InterPro" id="IPR016179">
    <property type="entry name" value="Insulin-like"/>
</dbReference>
<dbReference type="OMA" id="VYGFNAM"/>
<accession>A0A0L0CPR2</accession>
<protein>
    <recommendedName>
        <fullName evidence="8">Insulin-like domain-containing protein</fullName>
    </recommendedName>
</protein>
<comment type="similarity">
    <text evidence="1 6">Belongs to the insulin family.</text>
</comment>
<dbReference type="PANTHER" id="PTHR13647:SF4">
    <property type="entry name" value="INSULIN-LIKE PEPTIDE 1-RELATED"/>
    <property type="match status" value="1"/>
</dbReference>
<dbReference type="PANTHER" id="PTHR13647">
    <property type="entry name" value="INSULIN-LIKE PEPTIDE 2-RELATED"/>
    <property type="match status" value="1"/>
</dbReference>
<dbReference type="SMART" id="SM00078">
    <property type="entry name" value="IlGF"/>
    <property type="match status" value="1"/>
</dbReference>
<dbReference type="AlphaFoldDB" id="A0A0L0CPR2"/>
<dbReference type="EMBL" id="JRES01000080">
    <property type="protein sequence ID" value="KNC34355.1"/>
    <property type="molecule type" value="Genomic_DNA"/>
</dbReference>
<comment type="caution">
    <text evidence="9">The sequence shown here is derived from an EMBL/GenBank/DDBJ whole genome shotgun (WGS) entry which is preliminary data.</text>
</comment>
<feature type="chain" id="PRO_5005536840" description="Insulin-like domain-containing protein" evidence="7">
    <location>
        <begin position="19"/>
        <end position="120"/>
    </location>
</feature>
<keyword evidence="6" id="KW-0964">Secreted</keyword>
<reference evidence="9 10" key="1">
    <citation type="journal article" date="2015" name="Nat. Commun.">
        <title>Lucilia cuprina genome unlocks parasitic fly biology to underpin future interventions.</title>
        <authorList>
            <person name="Anstead C.A."/>
            <person name="Korhonen P.K."/>
            <person name="Young N.D."/>
            <person name="Hall R.S."/>
            <person name="Jex A.R."/>
            <person name="Murali S.C."/>
            <person name="Hughes D.S."/>
            <person name="Lee S.F."/>
            <person name="Perry T."/>
            <person name="Stroehlein A.J."/>
            <person name="Ansell B.R."/>
            <person name="Breugelmans B."/>
            <person name="Hofmann A."/>
            <person name="Qu J."/>
            <person name="Dugan S."/>
            <person name="Lee S.L."/>
            <person name="Chao H."/>
            <person name="Dinh H."/>
            <person name="Han Y."/>
            <person name="Doddapaneni H.V."/>
            <person name="Worley K.C."/>
            <person name="Muzny D.M."/>
            <person name="Ioannidis P."/>
            <person name="Waterhouse R.M."/>
            <person name="Zdobnov E.M."/>
            <person name="James P.J."/>
            <person name="Bagnall N.H."/>
            <person name="Kotze A.C."/>
            <person name="Gibbs R.A."/>
            <person name="Richards S."/>
            <person name="Batterham P."/>
            <person name="Gasser R.B."/>
        </authorList>
    </citation>
    <scope>NUCLEOTIDE SEQUENCE [LARGE SCALE GENOMIC DNA]</scope>
    <source>
        <strain evidence="9 10">LS</strain>
        <tissue evidence="9">Full body</tissue>
    </source>
</reference>
<feature type="signal peptide" evidence="7">
    <location>
        <begin position="1"/>
        <end position="18"/>
    </location>
</feature>
<evidence type="ECO:0000259" key="8">
    <source>
        <dbReference type="SMART" id="SM00078"/>
    </source>
</evidence>
<dbReference type="Pfam" id="PF00049">
    <property type="entry name" value="Insulin"/>
    <property type="match status" value="1"/>
</dbReference>
<dbReference type="OrthoDB" id="10019596at2759"/>
<evidence type="ECO:0000313" key="9">
    <source>
        <dbReference type="EMBL" id="KNC34355.1"/>
    </source>
</evidence>
<dbReference type="GO" id="GO:0005179">
    <property type="term" value="F:hormone activity"/>
    <property type="evidence" value="ECO:0007669"/>
    <property type="project" value="InterPro"/>
</dbReference>
<evidence type="ECO:0000313" key="10">
    <source>
        <dbReference type="Proteomes" id="UP000037069"/>
    </source>
</evidence>
<proteinExistence type="inferred from homology"/>
<keyword evidence="4 7" id="KW-0732">Signal</keyword>
<keyword evidence="10" id="KW-1185">Reference proteome</keyword>
<comment type="subcellular location">
    <subcellularLocation>
        <location evidence="6">Secreted</location>
    </subcellularLocation>
</comment>
<dbReference type="STRING" id="7375.A0A0L0CPR2"/>
<evidence type="ECO:0000256" key="3">
    <source>
        <dbReference type="ARBA" id="ARBA00022685"/>
    </source>
</evidence>
<dbReference type="PROSITE" id="PS00262">
    <property type="entry name" value="INSULIN"/>
    <property type="match status" value="1"/>
</dbReference>
<dbReference type="InterPro" id="IPR022352">
    <property type="entry name" value="Ins/IGF/rlx"/>
</dbReference>
<dbReference type="PRINTS" id="PR00276">
    <property type="entry name" value="INSULINFAMLY"/>
</dbReference>
<evidence type="ECO:0000256" key="2">
    <source>
        <dbReference type="ARBA" id="ARBA00011207"/>
    </source>
</evidence>
<comment type="subunit">
    <text evidence="2">Heterodimer of a B chain and an A chain linked by two disulfide bonds.</text>
</comment>
<keyword evidence="3" id="KW-0165">Cleavage on pair of basic residues</keyword>
<dbReference type="Gene3D" id="1.10.100.10">
    <property type="entry name" value="Insulin-like"/>
    <property type="match status" value="1"/>
</dbReference>
<name>A0A0L0CPR2_LUCCU</name>
<gene>
    <name evidence="9" type="ORF">FF38_05939</name>
</gene>
<dbReference type="Proteomes" id="UP000037069">
    <property type="component" value="Unassembled WGS sequence"/>
</dbReference>
<evidence type="ECO:0000256" key="1">
    <source>
        <dbReference type="ARBA" id="ARBA00009034"/>
    </source>
</evidence>
<dbReference type="GO" id="GO:0005576">
    <property type="term" value="C:extracellular region"/>
    <property type="evidence" value="ECO:0007669"/>
    <property type="project" value="UniProtKB-SubCell"/>
</dbReference>
<dbReference type="InterPro" id="IPR022353">
    <property type="entry name" value="Insulin_CS"/>
</dbReference>
<organism evidence="9 10">
    <name type="scientific">Lucilia cuprina</name>
    <name type="common">Green bottle fly</name>
    <name type="synonym">Australian sheep blowfly</name>
    <dbReference type="NCBI Taxonomy" id="7375"/>
    <lineage>
        <taxon>Eukaryota</taxon>
        <taxon>Metazoa</taxon>
        <taxon>Ecdysozoa</taxon>
        <taxon>Arthropoda</taxon>
        <taxon>Hexapoda</taxon>
        <taxon>Insecta</taxon>
        <taxon>Pterygota</taxon>
        <taxon>Neoptera</taxon>
        <taxon>Endopterygota</taxon>
        <taxon>Diptera</taxon>
        <taxon>Brachycera</taxon>
        <taxon>Muscomorpha</taxon>
        <taxon>Oestroidea</taxon>
        <taxon>Calliphoridae</taxon>
        <taxon>Luciliinae</taxon>
        <taxon>Lucilia</taxon>
    </lineage>
</organism>
<dbReference type="InterPro" id="IPR036438">
    <property type="entry name" value="Insulin-like_sf"/>
</dbReference>